<reference evidence="3" key="3">
    <citation type="submission" date="2015-06" db="UniProtKB">
        <authorList>
            <consortium name="EnsemblProtists"/>
        </authorList>
    </citation>
    <scope>IDENTIFICATION</scope>
</reference>
<evidence type="ECO:0000256" key="1">
    <source>
        <dbReference type="SAM" id="MobiDB-lite"/>
    </source>
</evidence>
<dbReference type="Proteomes" id="UP000011087">
    <property type="component" value="Unassembled WGS sequence"/>
</dbReference>
<dbReference type="KEGG" id="gtt:GUITHDRAFT_149259"/>
<evidence type="ECO:0000313" key="2">
    <source>
        <dbReference type="EMBL" id="EKX31503.1"/>
    </source>
</evidence>
<gene>
    <name evidence="2" type="ORF">GUITHDRAFT_149259</name>
</gene>
<organism evidence="2">
    <name type="scientific">Guillardia theta (strain CCMP2712)</name>
    <name type="common">Cryptophyte</name>
    <dbReference type="NCBI Taxonomy" id="905079"/>
    <lineage>
        <taxon>Eukaryota</taxon>
        <taxon>Cryptophyceae</taxon>
        <taxon>Pyrenomonadales</taxon>
        <taxon>Geminigeraceae</taxon>
        <taxon>Guillardia</taxon>
    </lineage>
</organism>
<reference evidence="4" key="2">
    <citation type="submission" date="2012-11" db="EMBL/GenBank/DDBJ databases">
        <authorList>
            <person name="Kuo A."/>
            <person name="Curtis B.A."/>
            <person name="Tanifuji G."/>
            <person name="Burki F."/>
            <person name="Gruber A."/>
            <person name="Irimia M."/>
            <person name="Maruyama S."/>
            <person name="Arias M.C."/>
            <person name="Ball S.G."/>
            <person name="Gile G.H."/>
            <person name="Hirakawa Y."/>
            <person name="Hopkins J.F."/>
            <person name="Rensing S.A."/>
            <person name="Schmutz J."/>
            <person name="Symeonidi A."/>
            <person name="Elias M."/>
            <person name="Eveleigh R.J."/>
            <person name="Herman E.K."/>
            <person name="Klute M.J."/>
            <person name="Nakayama T."/>
            <person name="Obornik M."/>
            <person name="Reyes-Prieto A."/>
            <person name="Armbrust E.V."/>
            <person name="Aves S.J."/>
            <person name="Beiko R.G."/>
            <person name="Coutinho P."/>
            <person name="Dacks J.B."/>
            <person name="Durnford D.G."/>
            <person name="Fast N.M."/>
            <person name="Green B.R."/>
            <person name="Grisdale C."/>
            <person name="Hempe F."/>
            <person name="Henrissat B."/>
            <person name="Hoppner M.P."/>
            <person name="Ishida K.-I."/>
            <person name="Kim E."/>
            <person name="Koreny L."/>
            <person name="Kroth P.G."/>
            <person name="Liu Y."/>
            <person name="Malik S.-B."/>
            <person name="Maier U.G."/>
            <person name="McRose D."/>
            <person name="Mock T."/>
            <person name="Neilson J.A."/>
            <person name="Onodera N.T."/>
            <person name="Poole A.M."/>
            <person name="Pritham E.J."/>
            <person name="Richards T.A."/>
            <person name="Rocap G."/>
            <person name="Roy S.W."/>
            <person name="Sarai C."/>
            <person name="Schaack S."/>
            <person name="Shirato S."/>
            <person name="Slamovits C.H."/>
            <person name="Spencer D.F."/>
            <person name="Suzuki S."/>
            <person name="Worden A.Z."/>
            <person name="Zauner S."/>
            <person name="Barry K."/>
            <person name="Bell C."/>
            <person name="Bharti A.K."/>
            <person name="Crow J.A."/>
            <person name="Grimwood J."/>
            <person name="Kramer R."/>
            <person name="Lindquist E."/>
            <person name="Lucas S."/>
            <person name="Salamov A."/>
            <person name="McFadden G.I."/>
            <person name="Lane C.E."/>
            <person name="Keeling P.J."/>
            <person name="Gray M.W."/>
            <person name="Grigoriev I.V."/>
            <person name="Archibald J.M."/>
        </authorList>
    </citation>
    <scope>NUCLEOTIDE SEQUENCE</scope>
    <source>
        <strain evidence="4">CCMP2712</strain>
    </source>
</reference>
<keyword evidence="4" id="KW-1185">Reference proteome</keyword>
<dbReference type="AlphaFoldDB" id="L1I5G1"/>
<accession>L1I5G1</accession>
<dbReference type="RefSeq" id="XP_005818483.1">
    <property type="nucleotide sequence ID" value="XM_005818426.1"/>
</dbReference>
<evidence type="ECO:0000313" key="3">
    <source>
        <dbReference type="EnsemblProtists" id="EKX31503"/>
    </source>
</evidence>
<evidence type="ECO:0000313" key="4">
    <source>
        <dbReference type="Proteomes" id="UP000011087"/>
    </source>
</evidence>
<dbReference type="PaxDb" id="55529-EKX31503"/>
<feature type="non-terminal residue" evidence="2">
    <location>
        <position position="439"/>
    </location>
</feature>
<protein>
    <submittedName>
        <fullName evidence="2 3">Uncharacterized protein</fullName>
    </submittedName>
</protein>
<proteinExistence type="predicted"/>
<dbReference type="EnsemblProtists" id="EKX31503">
    <property type="protein sequence ID" value="EKX31503"/>
    <property type="gene ID" value="GUITHDRAFT_149259"/>
</dbReference>
<dbReference type="GeneID" id="17288222"/>
<feature type="region of interest" description="Disordered" evidence="1">
    <location>
        <begin position="279"/>
        <end position="314"/>
    </location>
</feature>
<sequence>MPDDGSRAARSVIQAINSRAEGDIKMAEGEVDGLLGHSKPREVEEQVTIMLGVGGGALKHEALDPVGLCCFPLCCALDVAIRFHLLHYLVRYLTKAGQKIANSSANLSPLLPFASCAIRLGALQVDVGRRMDLTDSLLKFLKALALYDEDFRNVLLKTSFRARSDLLAQAVVQNGQEKGQGQGQEQEKGAGERYFSDSPQIVDTPLFKTLIDSLLLCRSFPVDKELASAELSPEFFSSQLAAVTMLIPQLGPKLPGLIPDLLRLLLHCVREESDCSVPSAGEVAGEEETQQGDKPTGGEAERGRRTSTSEKTRVSAARSTFTAETVLVLFRHLWGLIPCHVLHCIQEEVSKSPDQLRLFAGYFRQLRCNERILLGPTAEADPDNWKSVNTTALIDYLDISSQPSLLLPELQPLPQPLPLLPSDAIQDKEPSCVSDSILQ</sequence>
<name>L1I5G1_GUITC</name>
<dbReference type="EMBL" id="JH993270">
    <property type="protein sequence ID" value="EKX31503.1"/>
    <property type="molecule type" value="Genomic_DNA"/>
</dbReference>
<reference evidence="2 4" key="1">
    <citation type="journal article" date="2012" name="Nature">
        <title>Algal genomes reveal evolutionary mosaicism and the fate of nucleomorphs.</title>
        <authorList>
            <consortium name="DOE Joint Genome Institute"/>
            <person name="Curtis B.A."/>
            <person name="Tanifuji G."/>
            <person name="Burki F."/>
            <person name="Gruber A."/>
            <person name="Irimia M."/>
            <person name="Maruyama S."/>
            <person name="Arias M.C."/>
            <person name="Ball S.G."/>
            <person name="Gile G.H."/>
            <person name="Hirakawa Y."/>
            <person name="Hopkins J.F."/>
            <person name="Kuo A."/>
            <person name="Rensing S.A."/>
            <person name="Schmutz J."/>
            <person name="Symeonidi A."/>
            <person name="Elias M."/>
            <person name="Eveleigh R.J."/>
            <person name="Herman E.K."/>
            <person name="Klute M.J."/>
            <person name="Nakayama T."/>
            <person name="Obornik M."/>
            <person name="Reyes-Prieto A."/>
            <person name="Armbrust E.V."/>
            <person name="Aves S.J."/>
            <person name="Beiko R.G."/>
            <person name="Coutinho P."/>
            <person name="Dacks J.B."/>
            <person name="Durnford D.G."/>
            <person name="Fast N.M."/>
            <person name="Green B.R."/>
            <person name="Grisdale C.J."/>
            <person name="Hempel F."/>
            <person name="Henrissat B."/>
            <person name="Hoppner M.P."/>
            <person name="Ishida K."/>
            <person name="Kim E."/>
            <person name="Koreny L."/>
            <person name="Kroth P.G."/>
            <person name="Liu Y."/>
            <person name="Malik S.B."/>
            <person name="Maier U.G."/>
            <person name="McRose D."/>
            <person name="Mock T."/>
            <person name="Neilson J.A."/>
            <person name="Onodera N.T."/>
            <person name="Poole A.M."/>
            <person name="Pritham E.J."/>
            <person name="Richards T.A."/>
            <person name="Rocap G."/>
            <person name="Roy S.W."/>
            <person name="Sarai C."/>
            <person name="Schaack S."/>
            <person name="Shirato S."/>
            <person name="Slamovits C.H."/>
            <person name="Spencer D.F."/>
            <person name="Suzuki S."/>
            <person name="Worden A.Z."/>
            <person name="Zauner S."/>
            <person name="Barry K."/>
            <person name="Bell C."/>
            <person name="Bharti A.K."/>
            <person name="Crow J.A."/>
            <person name="Grimwood J."/>
            <person name="Kramer R."/>
            <person name="Lindquist E."/>
            <person name="Lucas S."/>
            <person name="Salamov A."/>
            <person name="McFadden G.I."/>
            <person name="Lane C.E."/>
            <person name="Keeling P.J."/>
            <person name="Gray M.W."/>
            <person name="Grigoriev I.V."/>
            <person name="Archibald J.M."/>
        </authorList>
    </citation>
    <scope>NUCLEOTIDE SEQUENCE</scope>
    <source>
        <strain evidence="2 4">CCMP2712</strain>
    </source>
</reference>
<feature type="compositionally biased region" description="Basic and acidic residues" evidence="1">
    <location>
        <begin position="299"/>
        <end position="313"/>
    </location>
</feature>
<dbReference type="HOGENOM" id="CLU_625004_0_0_1"/>